<gene>
    <name evidence="1" type="ORF">LMG24238_06921</name>
</gene>
<name>A0A6J5CSG0_9BURK</name>
<organism evidence="1 2">
    <name type="scientific">Paraburkholderia sediminicola</name>
    <dbReference type="NCBI Taxonomy" id="458836"/>
    <lineage>
        <taxon>Bacteria</taxon>
        <taxon>Pseudomonadati</taxon>
        <taxon>Pseudomonadota</taxon>
        <taxon>Betaproteobacteria</taxon>
        <taxon>Burkholderiales</taxon>
        <taxon>Burkholderiaceae</taxon>
        <taxon>Paraburkholderia</taxon>
    </lineage>
</organism>
<dbReference type="EMBL" id="CADIKC010000015">
    <property type="protein sequence ID" value="CAB3742673.1"/>
    <property type="molecule type" value="Genomic_DNA"/>
</dbReference>
<accession>A0A6J5CSG0</accession>
<dbReference type="GeneID" id="97046318"/>
<sequence length="209" mass="23162">MSKSAVRFPESAIADGCVGTARIREQIAGAAARLASTEPVPLDGAIKRLAQYDAAETAAAFMQASTVALGLGVEVERVLADWRNAPSLSPIERMQQLGRMPRGKQNKTETAYEEEVLKPQLHAGEILFYRFEAIKLRLADNTFITIDFPVITAAGQLEFREVKGRWTDDARAKTKIAAAQFPFRFIAIHAVGRGSRRTWRVEDLTSRSW</sequence>
<protein>
    <submittedName>
        <fullName evidence="1">Uncharacterized protein</fullName>
    </submittedName>
</protein>
<dbReference type="RefSeq" id="WP_246287959.1">
    <property type="nucleotide sequence ID" value="NZ_CADIKC010000015.1"/>
</dbReference>
<reference evidence="1 2" key="1">
    <citation type="submission" date="2020-04" db="EMBL/GenBank/DDBJ databases">
        <authorList>
            <person name="De Canck E."/>
        </authorList>
    </citation>
    <scope>NUCLEOTIDE SEQUENCE [LARGE SCALE GENOMIC DNA]</scope>
    <source>
        <strain evidence="1 2">LMG 24238</strain>
    </source>
</reference>
<evidence type="ECO:0000313" key="1">
    <source>
        <dbReference type="EMBL" id="CAB3742673.1"/>
    </source>
</evidence>
<evidence type="ECO:0000313" key="2">
    <source>
        <dbReference type="Proteomes" id="UP000494255"/>
    </source>
</evidence>
<dbReference type="AlphaFoldDB" id="A0A6J5CSG0"/>
<keyword evidence="2" id="KW-1185">Reference proteome</keyword>
<proteinExistence type="predicted"/>
<dbReference type="Proteomes" id="UP000494255">
    <property type="component" value="Unassembled WGS sequence"/>
</dbReference>